<dbReference type="InterPro" id="IPR013785">
    <property type="entry name" value="Aldolase_TIM"/>
</dbReference>
<gene>
    <name evidence="2" type="ORF">HNQ94_002255</name>
</gene>
<evidence type="ECO:0000313" key="2">
    <source>
        <dbReference type="EMBL" id="MBB6453804.1"/>
    </source>
</evidence>
<feature type="transmembrane region" description="Helical" evidence="1">
    <location>
        <begin position="373"/>
        <end position="392"/>
    </location>
</feature>
<dbReference type="RefSeq" id="WP_174496648.1">
    <property type="nucleotide sequence ID" value="NZ_CADDWK010000008.1"/>
</dbReference>
<feature type="transmembrane region" description="Helical" evidence="1">
    <location>
        <begin position="529"/>
        <end position="550"/>
    </location>
</feature>
<comment type="caution">
    <text evidence="2">The sequence shown here is derived from an EMBL/GenBank/DDBJ whole genome shotgun (WGS) entry which is preliminary data.</text>
</comment>
<feature type="transmembrane region" description="Helical" evidence="1">
    <location>
        <begin position="557"/>
        <end position="579"/>
    </location>
</feature>
<keyword evidence="1" id="KW-0812">Transmembrane</keyword>
<dbReference type="SUPFAM" id="SSF51395">
    <property type="entry name" value="FMN-linked oxidoreductases"/>
    <property type="match status" value="1"/>
</dbReference>
<keyword evidence="2" id="KW-0560">Oxidoreductase</keyword>
<feature type="transmembrane region" description="Helical" evidence="1">
    <location>
        <begin position="431"/>
        <end position="447"/>
    </location>
</feature>
<feature type="transmembrane region" description="Helical" evidence="1">
    <location>
        <begin position="316"/>
        <end position="336"/>
    </location>
</feature>
<name>A0A841Q607_9BACI</name>
<accession>A0A841Q607</accession>
<protein>
    <submittedName>
        <fullName evidence="2">Dihydroorotate dehydrogenase</fullName>
        <ecNumber evidence="2">1.3.5.2</ecNumber>
    </submittedName>
</protein>
<dbReference type="Gene3D" id="3.20.20.70">
    <property type="entry name" value="Aldolase class I"/>
    <property type="match status" value="1"/>
</dbReference>
<evidence type="ECO:0000256" key="1">
    <source>
        <dbReference type="SAM" id="Phobius"/>
    </source>
</evidence>
<dbReference type="AlphaFoldDB" id="A0A841Q607"/>
<keyword evidence="3" id="KW-1185">Reference proteome</keyword>
<proteinExistence type="predicted"/>
<organism evidence="2 3">
    <name type="scientific">Salirhabdus euzebyi</name>
    <dbReference type="NCBI Taxonomy" id="394506"/>
    <lineage>
        <taxon>Bacteria</taxon>
        <taxon>Bacillati</taxon>
        <taxon>Bacillota</taxon>
        <taxon>Bacilli</taxon>
        <taxon>Bacillales</taxon>
        <taxon>Bacillaceae</taxon>
        <taxon>Salirhabdus</taxon>
    </lineage>
</organism>
<feature type="transmembrane region" description="Helical" evidence="1">
    <location>
        <begin position="468"/>
        <end position="494"/>
    </location>
</feature>
<feature type="transmembrane region" description="Helical" evidence="1">
    <location>
        <begin position="404"/>
        <end position="425"/>
    </location>
</feature>
<dbReference type="EC" id="1.3.5.2" evidence="2"/>
<feature type="transmembrane region" description="Helical" evidence="1">
    <location>
        <begin position="585"/>
        <end position="608"/>
    </location>
</feature>
<reference evidence="2 3" key="1">
    <citation type="submission" date="2020-08" db="EMBL/GenBank/DDBJ databases">
        <title>Genomic Encyclopedia of Type Strains, Phase IV (KMG-IV): sequencing the most valuable type-strain genomes for metagenomic binning, comparative biology and taxonomic classification.</title>
        <authorList>
            <person name="Goeker M."/>
        </authorList>
    </citation>
    <scope>NUCLEOTIDE SEQUENCE [LARGE SCALE GENOMIC DNA]</scope>
    <source>
        <strain evidence="2 3">DSM 19612</strain>
    </source>
</reference>
<dbReference type="EMBL" id="JACHGH010000006">
    <property type="protein sequence ID" value="MBB6453804.1"/>
    <property type="molecule type" value="Genomic_DNA"/>
</dbReference>
<evidence type="ECO:0000313" key="3">
    <source>
        <dbReference type="Proteomes" id="UP000581688"/>
    </source>
</evidence>
<dbReference type="GO" id="GO:0106430">
    <property type="term" value="F:dihydroorotate dehydrogenase (quinone) activity"/>
    <property type="evidence" value="ECO:0007669"/>
    <property type="project" value="UniProtKB-EC"/>
</dbReference>
<sequence>MPDWSYHPLKKILLDKMMPSKSRAFIHQAMNMITSIPGGRSIIHFLGHLKPSPRLRRSVNQIKFQSPIGLSGSVDPYLSGTKAFQELGFGFLEVGPIVLNKSYEVKPRKTSSNRIQFSIHEEKVLLKHAIRKLATLEMKIPIIARLDKDLTEAEWKTAIQHLSPYVDAFFLTDFQLQHFVIESKYDIARPVFVIQTGEKELVMTHLNQWFSKGIIKGVVLEGLRDVENGYWIESLNAREELINRLIKIKKEIPDMISVTSGVVNSPEDAILLYEAGADFFLLREGYVETGPGLPKRIQERILYEEQKREEPKKQGFIWSFLFGLSIFIGGVMALIFSMTSVLLPYDEAFIGLTRDEILAINPLVLSFMAHDRMALAGTMISGSILYIQLARYGIRYGLHWARSAFHTAAIVGFLGIFLFIGFGYFDWLHGIFWLLLLPIYMASLRESKTAIHSPTLSKAINDKAWKNGLIGQLLFVILGFSILLGGIIISIIGVSDVFVSTDLQFMCMSPEMLQQMNDKLIPVIAHDRAGFGGALVSVGLLVLMLSLWGYRRGEKWLWNTVAIGALPAFIAGIGTHLFIGYTTFIHLLPVYFLMVLYVLGLAYSYQFLKKGGTSKK</sequence>
<dbReference type="Proteomes" id="UP000581688">
    <property type="component" value="Unassembled WGS sequence"/>
</dbReference>
<keyword evidence="1" id="KW-1133">Transmembrane helix</keyword>
<keyword evidence="1" id="KW-0472">Membrane</keyword>